<feature type="compositionally biased region" description="Basic and acidic residues" evidence="1">
    <location>
        <begin position="82"/>
        <end position="97"/>
    </location>
</feature>
<dbReference type="AlphaFoldDB" id="K3X5A0"/>
<dbReference type="Pfam" id="PF05699">
    <property type="entry name" value="Dimer_Tnp_hAT"/>
    <property type="match status" value="1"/>
</dbReference>
<protein>
    <recommendedName>
        <fullName evidence="2">HAT C-terminal dimerisation domain-containing protein</fullName>
    </recommendedName>
</protein>
<feature type="compositionally biased region" description="Basic and acidic residues" evidence="1">
    <location>
        <begin position="160"/>
        <end position="171"/>
    </location>
</feature>
<keyword evidence="4" id="KW-1185">Reference proteome</keyword>
<dbReference type="VEuPathDB" id="FungiDB:PYU1_G012373"/>
<evidence type="ECO:0000313" key="3">
    <source>
        <dbReference type="EnsemblProtists" id="PYU1_T012399"/>
    </source>
</evidence>
<dbReference type="InParanoid" id="K3X5A0"/>
<evidence type="ECO:0000256" key="1">
    <source>
        <dbReference type="SAM" id="MobiDB-lite"/>
    </source>
</evidence>
<evidence type="ECO:0000313" key="4">
    <source>
        <dbReference type="Proteomes" id="UP000019132"/>
    </source>
</evidence>
<dbReference type="InterPro" id="IPR008906">
    <property type="entry name" value="HATC_C_dom"/>
</dbReference>
<feature type="region of interest" description="Disordered" evidence="1">
    <location>
        <begin position="80"/>
        <end position="113"/>
    </location>
</feature>
<reference evidence="3" key="3">
    <citation type="submission" date="2015-02" db="UniProtKB">
        <authorList>
            <consortium name="EnsemblProtists"/>
        </authorList>
    </citation>
    <scope>IDENTIFICATION</scope>
    <source>
        <strain evidence="3">DAOM BR144</strain>
    </source>
</reference>
<dbReference type="InterPro" id="IPR012337">
    <property type="entry name" value="RNaseH-like_sf"/>
</dbReference>
<feature type="domain" description="HAT C-terminal dimerisation" evidence="2">
    <location>
        <begin position="10"/>
        <end position="59"/>
    </location>
</feature>
<dbReference type="HOGENOM" id="CLU_061688_0_0_1"/>
<name>K3X5A0_GLOUD</name>
<dbReference type="Proteomes" id="UP000019132">
    <property type="component" value="Unassembled WGS sequence"/>
</dbReference>
<dbReference type="SUPFAM" id="SSF53098">
    <property type="entry name" value="Ribonuclease H-like"/>
    <property type="match status" value="1"/>
</dbReference>
<reference evidence="4" key="1">
    <citation type="journal article" date="2010" name="Genome Biol.">
        <title>Genome sequence of the necrotrophic plant pathogen Pythium ultimum reveals original pathogenicity mechanisms and effector repertoire.</title>
        <authorList>
            <person name="Levesque C.A."/>
            <person name="Brouwer H."/>
            <person name="Cano L."/>
            <person name="Hamilton J.P."/>
            <person name="Holt C."/>
            <person name="Huitema E."/>
            <person name="Raffaele S."/>
            <person name="Robideau G.P."/>
            <person name="Thines M."/>
            <person name="Win J."/>
            <person name="Zerillo M.M."/>
            <person name="Beakes G.W."/>
            <person name="Boore J.L."/>
            <person name="Busam D."/>
            <person name="Dumas B."/>
            <person name="Ferriera S."/>
            <person name="Fuerstenberg S.I."/>
            <person name="Gachon C.M."/>
            <person name="Gaulin E."/>
            <person name="Govers F."/>
            <person name="Grenville-Briggs L."/>
            <person name="Horner N."/>
            <person name="Hostetler J."/>
            <person name="Jiang R.H."/>
            <person name="Johnson J."/>
            <person name="Krajaejun T."/>
            <person name="Lin H."/>
            <person name="Meijer H.J."/>
            <person name="Moore B."/>
            <person name="Morris P."/>
            <person name="Phuntmart V."/>
            <person name="Puiu D."/>
            <person name="Shetty J."/>
            <person name="Stajich J.E."/>
            <person name="Tripathy S."/>
            <person name="Wawra S."/>
            <person name="van West P."/>
            <person name="Whitty B.R."/>
            <person name="Coutinho P.M."/>
            <person name="Henrissat B."/>
            <person name="Martin F."/>
            <person name="Thomas P.D."/>
            <person name="Tyler B.M."/>
            <person name="De Vries R.P."/>
            <person name="Kamoun S."/>
            <person name="Yandell M."/>
            <person name="Tisserat N."/>
            <person name="Buell C.R."/>
        </authorList>
    </citation>
    <scope>NUCLEOTIDE SEQUENCE</scope>
    <source>
        <strain evidence="4">DAOM:BR144</strain>
    </source>
</reference>
<dbReference type="EMBL" id="GL376608">
    <property type="status" value="NOT_ANNOTATED_CDS"/>
    <property type="molecule type" value="Genomic_DNA"/>
</dbReference>
<evidence type="ECO:0000259" key="2">
    <source>
        <dbReference type="Pfam" id="PF05699"/>
    </source>
</evidence>
<organism evidence="3 4">
    <name type="scientific">Globisporangium ultimum (strain ATCC 200006 / CBS 805.95 / DAOM BR144)</name>
    <name type="common">Pythium ultimum</name>
    <dbReference type="NCBI Taxonomy" id="431595"/>
    <lineage>
        <taxon>Eukaryota</taxon>
        <taxon>Sar</taxon>
        <taxon>Stramenopiles</taxon>
        <taxon>Oomycota</taxon>
        <taxon>Peronosporomycetes</taxon>
        <taxon>Pythiales</taxon>
        <taxon>Pythiaceae</taxon>
        <taxon>Globisporangium</taxon>
    </lineage>
</organism>
<reference evidence="4" key="2">
    <citation type="submission" date="2010-04" db="EMBL/GenBank/DDBJ databases">
        <authorList>
            <person name="Buell R."/>
            <person name="Hamilton J."/>
            <person name="Hostetler J."/>
        </authorList>
    </citation>
    <scope>NUCLEOTIDE SEQUENCE [LARGE SCALE GENOMIC DNA]</scope>
    <source>
        <strain evidence="4">DAOM:BR144</strain>
    </source>
</reference>
<proteinExistence type="predicted"/>
<dbReference type="STRING" id="431595.K3X5A0"/>
<accession>K3X5A0</accession>
<dbReference type="EnsemblProtists" id="PYU1_T012399">
    <property type="protein sequence ID" value="PYU1_T012399"/>
    <property type="gene ID" value="PYU1_G012373"/>
</dbReference>
<feature type="compositionally biased region" description="Acidic residues" evidence="1">
    <location>
        <begin position="99"/>
        <end position="108"/>
    </location>
</feature>
<feature type="region of interest" description="Disordered" evidence="1">
    <location>
        <begin position="160"/>
        <end position="196"/>
    </location>
</feature>
<sequence>MQQDRPSCKLPRLALTVLSIAVNTATCKRLFSELTLIHTAIRNRMTSNKAKQIQVVRQQSREATGRPEVQQHVKRIISPVERSWEERESRGHQHITSDYEWEEDEDTSEPVSPPAQAWVQEWTQDDAPAESKDPSRNEMIDFWESYLDEIDVEVFEWDRQNDQHSKEEPVNAREPIPSPDLRPFPEYNEKRFPQEGTVTGIRSHACSLEELFRLS</sequence>
<dbReference type="GO" id="GO:0046983">
    <property type="term" value="F:protein dimerization activity"/>
    <property type="evidence" value="ECO:0007669"/>
    <property type="project" value="InterPro"/>
</dbReference>